<evidence type="ECO:0000256" key="6">
    <source>
        <dbReference type="ARBA" id="ARBA00022989"/>
    </source>
</evidence>
<dbReference type="Pfam" id="PF00955">
    <property type="entry name" value="HCO3_cotransp"/>
    <property type="match status" value="2"/>
</dbReference>
<feature type="transmembrane region" description="Helical" evidence="10">
    <location>
        <begin position="262"/>
        <end position="280"/>
    </location>
</feature>
<feature type="transmembrane region" description="Helical" evidence="10">
    <location>
        <begin position="160"/>
        <end position="179"/>
    </location>
</feature>
<feature type="domain" description="Bicarbonate transporter-like transmembrane" evidence="11">
    <location>
        <begin position="256"/>
        <end position="376"/>
    </location>
</feature>
<keyword evidence="8 10" id="KW-0472">Membrane</keyword>
<evidence type="ECO:0000256" key="2">
    <source>
        <dbReference type="ARBA" id="ARBA00010993"/>
    </source>
</evidence>
<keyword evidence="4" id="KW-1003">Cell membrane</keyword>
<evidence type="ECO:0000256" key="4">
    <source>
        <dbReference type="ARBA" id="ARBA00022475"/>
    </source>
</evidence>
<evidence type="ECO:0000256" key="5">
    <source>
        <dbReference type="ARBA" id="ARBA00022692"/>
    </source>
</evidence>
<dbReference type="InterPro" id="IPR003020">
    <property type="entry name" value="HCO3_transpt_euk"/>
</dbReference>
<feature type="transmembrane region" description="Helical" evidence="10">
    <location>
        <begin position="199"/>
        <end position="217"/>
    </location>
</feature>
<evidence type="ECO:0000256" key="3">
    <source>
        <dbReference type="ARBA" id="ARBA00022448"/>
    </source>
</evidence>
<sequence>AIEIDFHKGIVEDQNWFALYCSLEHIFSPRICFARLEAPTNFGPSLNFVRFILLKETKSAFEITRTFGTLLANPELRNELLNANNEYEFVSAICEKAKNIENEEETEEKELKKETKTNLVESPKWHIGRGLIKDFKRRLPHYKNDFLDGIADSRSFQKTISSAVFLFFIVLPTAIALGMLNDENTHSKINVKKVILGQWIGGLLFGIFGGQLFLVILTSPPISIYIKVIERISHSTNFDFFQIYSGIAANVMKYAKRCDRSVGLLFLLLMFGTAWLALTLANFRKTKFFGKYKREIVSDYALPLAVCAMTLIANFWFGDVPKETFNLDENTPAFNFGKFWMLPLTGHLLCCFLGLPLAILFAMDQMLVTSTVDNAQN</sequence>
<comment type="subcellular location">
    <subcellularLocation>
        <location evidence="1">Cell membrane</location>
        <topology evidence="1">Multi-pass membrane protein</topology>
    </subcellularLocation>
</comment>
<keyword evidence="5 10" id="KW-0812">Transmembrane</keyword>
<dbReference type="Proteomes" id="UP000887561">
    <property type="component" value="Unplaced"/>
</dbReference>
<evidence type="ECO:0000256" key="1">
    <source>
        <dbReference type="ARBA" id="ARBA00004651"/>
    </source>
</evidence>
<keyword evidence="9" id="KW-0175">Coiled coil</keyword>
<dbReference type="Gene3D" id="1.10.287.570">
    <property type="entry name" value="Helical hairpin bin"/>
    <property type="match status" value="1"/>
</dbReference>
<evidence type="ECO:0000256" key="7">
    <source>
        <dbReference type="ARBA" id="ARBA00023065"/>
    </source>
</evidence>
<dbReference type="GO" id="GO:0006820">
    <property type="term" value="P:monoatomic anion transport"/>
    <property type="evidence" value="ECO:0007669"/>
    <property type="project" value="InterPro"/>
</dbReference>
<dbReference type="InterPro" id="IPR016152">
    <property type="entry name" value="PTrfase/Anion_transptr"/>
</dbReference>
<dbReference type="PANTHER" id="PTHR11453:SF121">
    <property type="entry name" value="ANION TRANSPORTER ABTS-2"/>
    <property type="match status" value="1"/>
</dbReference>
<dbReference type="WBParaSite" id="scaffold9895_cov207.g14355">
    <property type="protein sequence ID" value="scaffold9895_cov207.g14355"/>
    <property type="gene ID" value="scaffold9895_cov207.g14355"/>
</dbReference>
<evidence type="ECO:0000259" key="11">
    <source>
        <dbReference type="Pfam" id="PF00955"/>
    </source>
</evidence>
<dbReference type="GO" id="GO:0016323">
    <property type="term" value="C:basolateral plasma membrane"/>
    <property type="evidence" value="ECO:0007669"/>
    <property type="project" value="TreeGrafter"/>
</dbReference>
<dbReference type="Gene3D" id="3.40.930.10">
    <property type="entry name" value="Mannitol-specific EII, Chain A"/>
    <property type="match status" value="1"/>
</dbReference>
<dbReference type="SUPFAM" id="SSF55804">
    <property type="entry name" value="Phoshotransferase/anion transport protein"/>
    <property type="match status" value="1"/>
</dbReference>
<dbReference type="InterPro" id="IPR011531">
    <property type="entry name" value="HCO3_transpt-like_TM_dom"/>
</dbReference>
<evidence type="ECO:0000256" key="8">
    <source>
        <dbReference type="ARBA" id="ARBA00023136"/>
    </source>
</evidence>
<comment type="similarity">
    <text evidence="2">Belongs to the anion exchanger (TC 2.A.31) family.</text>
</comment>
<keyword evidence="3" id="KW-0813">Transport</keyword>
<dbReference type="GO" id="GO:0005452">
    <property type="term" value="F:solute:inorganic anion antiporter activity"/>
    <property type="evidence" value="ECO:0007669"/>
    <property type="project" value="InterPro"/>
</dbReference>
<feature type="domain" description="Bicarbonate transporter-like transmembrane" evidence="11">
    <location>
        <begin position="129"/>
        <end position="248"/>
    </location>
</feature>
<keyword evidence="7" id="KW-0406">Ion transport</keyword>
<dbReference type="GO" id="GO:0050801">
    <property type="term" value="P:monoatomic ion homeostasis"/>
    <property type="evidence" value="ECO:0007669"/>
    <property type="project" value="TreeGrafter"/>
</dbReference>
<accession>A0A915NDU8</accession>
<dbReference type="PANTHER" id="PTHR11453">
    <property type="entry name" value="ANION EXCHANGE PROTEIN"/>
    <property type="match status" value="1"/>
</dbReference>
<keyword evidence="6 10" id="KW-1133">Transmembrane helix</keyword>
<feature type="transmembrane region" description="Helical" evidence="10">
    <location>
        <begin position="339"/>
        <end position="363"/>
    </location>
</feature>
<feature type="transmembrane region" description="Helical" evidence="10">
    <location>
        <begin position="300"/>
        <end position="318"/>
    </location>
</feature>
<reference evidence="13" key="1">
    <citation type="submission" date="2022-11" db="UniProtKB">
        <authorList>
            <consortium name="WormBaseParasite"/>
        </authorList>
    </citation>
    <scope>IDENTIFICATION</scope>
</reference>
<evidence type="ECO:0000256" key="9">
    <source>
        <dbReference type="SAM" id="Coils"/>
    </source>
</evidence>
<evidence type="ECO:0000313" key="12">
    <source>
        <dbReference type="Proteomes" id="UP000887561"/>
    </source>
</evidence>
<evidence type="ECO:0000256" key="10">
    <source>
        <dbReference type="SAM" id="Phobius"/>
    </source>
</evidence>
<proteinExistence type="inferred from homology"/>
<keyword evidence="12" id="KW-1185">Reference proteome</keyword>
<organism evidence="12 13">
    <name type="scientific">Meloidogyne javanica</name>
    <name type="common">Root-knot nematode worm</name>
    <dbReference type="NCBI Taxonomy" id="6303"/>
    <lineage>
        <taxon>Eukaryota</taxon>
        <taxon>Metazoa</taxon>
        <taxon>Ecdysozoa</taxon>
        <taxon>Nematoda</taxon>
        <taxon>Chromadorea</taxon>
        <taxon>Rhabditida</taxon>
        <taxon>Tylenchina</taxon>
        <taxon>Tylenchomorpha</taxon>
        <taxon>Tylenchoidea</taxon>
        <taxon>Meloidogynidae</taxon>
        <taxon>Meloidogyninae</taxon>
        <taxon>Meloidogyne</taxon>
        <taxon>Meloidogyne incognita group</taxon>
    </lineage>
</organism>
<feature type="coiled-coil region" evidence="9">
    <location>
        <begin position="90"/>
        <end position="117"/>
    </location>
</feature>
<name>A0A915NDU8_MELJA</name>
<dbReference type="AlphaFoldDB" id="A0A915NDU8"/>
<protein>
    <submittedName>
        <fullName evidence="13">Bicarbonate transporter-like transmembrane domain-containing protein</fullName>
    </submittedName>
</protein>
<evidence type="ECO:0000313" key="13">
    <source>
        <dbReference type="WBParaSite" id="scaffold9895_cov207.g14355"/>
    </source>
</evidence>